<organism evidence="5 6">
    <name type="scientific">Flavobacterium proteolyticum</name>
    <dbReference type="NCBI Taxonomy" id="2911683"/>
    <lineage>
        <taxon>Bacteria</taxon>
        <taxon>Pseudomonadati</taxon>
        <taxon>Bacteroidota</taxon>
        <taxon>Flavobacteriia</taxon>
        <taxon>Flavobacteriales</taxon>
        <taxon>Flavobacteriaceae</taxon>
        <taxon>Flavobacterium</taxon>
    </lineage>
</organism>
<evidence type="ECO:0000259" key="3">
    <source>
        <dbReference type="Pfam" id="PF10079"/>
    </source>
</evidence>
<protein>
    <recommendedName>
        <fullName evidence="2">Putative cysteine ligase BshC</fullName>
        <ecNumber evidence="2">6.-.-.-</ecNumber>
    </recommendedName>
</protein>
<proteinExistence type="inferred from homology"/>
<sequence>MPNDCITYQNSGYFSKLIVDYLDQKAELKTLYNRFPRLENFKLQIEEKSKNFPIENREILVNALLNQYQKFEISEATSTNIELLKDSKTFTITTGHQLNLFTGPLYFLYKIISVINLTKELKTAYPENNFVPVYWMATEDHDFDEINFFNFKGKKIQWKKDSKGPVGRLNTSGLEEVFEQFSTELGLGNNANYLRELFKNSYLEHDNLTDATRYLANELFKNEGLVILDGDDLELKKLFIPYAKEELLHQTSFKKVNETLPLLKEYNVQVNPREINLFYIQDNLRERIILENGNYKINNTQLSFSESEILTELENNPKNFSPNVILRPLYQEVILPNLCYIGGGGELAYWLELKSNFEENNITFPILLLRNSALVATKKQVEKLEKLGLNWSDIFQNQQNLINEKTKEFSDLTIDFGEQKAFLKNQFEALYTIANKTDKSFIGAVKAQEVKQLKGLENLEKKLLKAEKRIYSEKLERIIQLQNELFPNQSLQERKSNFADFYNEITNFEAFFSLLYSDLQPLKQNFSLVIV</sequence>
<comment type="caution">
    <text evidence="5">The sequence shown here is derived from an EMBL/GenBank/DDBJ whole genome shotgun (WGS) entry which is preliminary data.</text>
</comment>
<dbReference type="HAMAP" id="MF_01867">
    <property type="entry name" value="BshC"/>
    <property type="match status" value="1"/>
</dbReference>
<evidence type="ECO:0000259" key="4">
    <source>
        <dbReference type="Pfam" id="PF24850"/>
    </source>
</evidence>
<feature type="domain" description="Bacillithiol biosynthesis BshC N-terminal Rossmann-like" evidence="3">
    <location>
        <begin position="1"/>
        <end position="371"/>
    </location>
</feature>
<evidence type="ECO:0000256" key="2">
    <source>
        <dbReference type="HAMAP-Rule" id="MF_01867"/>
    </source>
</evidence>
<feature type="coiled-coil region" evidence="2">
    <location>
        <begin position="456"/>
        <end position="484"/>
    </location>
</feature>
<dbReference type="RefSeq" id="WP_194094760.1">
    <property type="nucleotide sequence ID" value="NZ_JADFTZ010000002.1"/>
</dbReference>
<dbReference type="EC" id="6.-.-.-" evidence="2"/>
<accession>A0ABR9WQR8</accession>
<evidence type="ECO:0000313" key="6">
    <source>
        <dbReference type="Proteomes" id="UP000656274"/>
    </source>
</evidence>
<dbReference type="Pfam" id="PF10079">
    <property type="entry name" value="Rossmann-like_BshC"/>
    <property type="match status" value="1"/>
</dbReference>
<keyword evidence="1 2" id="KW-0436">Ligase</keyword>
<dbReference type="InterPro" id="IPR055398">
    <property type="entry name" value="Rossmann-like_BshC"/>
</dbReference>
<dbReference type="PIRSF" id="PIRSF012535">
    <property type="entry name" value="UCP012535"/>
    <property type="match status" value="1"/>
</dbReference>
<reference evidence="5 6" key="1">
    <citation type="submission" date="2020-10" db="EMBL/GenBank/DDBJ databases">
        <title>The genome sequence of Flavobacterium aquaticum 1Y8A.</title>
        <authorList>
            <person name="Liu Y."/>
        </authorList>
    </citation>
    <scope>NUCLEOTIDE SEQUENCE [LARGE SCALE GENOMIC DNA]</scope>
    <source>
        <strain evidence="5 6">1Y8A</strain>
    </source>
</reference>
<evidence type="ECO:0000256" key="1">
    <source>
        <dbReference type="ARBA" id="ARBA00022598"/>
    </source>
</evidence>
<keyword evidence="6" id="KW-1185">Reference proteome</keyword>
<dbReference type="NCBIfam" id="TIGR03998">
    <property type="entry name" value="thiol_BshC"/>
    <property type="match status" value="1"/>
</dbReference>
<dbReference type="Pfam" id="PF24850">
    <property type="entry name" value="CC_BshC"/>
    <property type="match status" value="1"/>
</dbReference>
<dbReference type="EMBL" id="JADFTZ010000002">
    <property type="protein sequence ID" value="MBE9576268.1"/>
    <property type="molecule type" value="Genomic_DNA"/>
</dbReference>
<dbReference type="InterPro" id="IPR055399">
    <property type="entry name" value="CC_BshC"/>
</dbReference>
<dbReference type="Proteomes" id="UP000656274">
    <property type="component" value="Unassembled WGS sequence"/>
</dbReference>
<feature type="domain" description="Bacillithiol biosynthesis BshC C-terminal coiled-coil" evidence="4">
    <location>
        <begin position="373"/>
        <end position="529"/>
    </location>
</feature>
<name>A0ABR9WQR8_9FLAO</name>
<comment type="similarity">
    <text evidence="2">Belongs to the BshC family.</text>
</comment>
<gene>
    <name evidence="2 5" type="primary">bshC</name>
    <name evidence="5" type="ORF">IM755_06050</name>
</gene>
<keyword evidence="2" id="KW-0175">Coiled coil</keyword>
<evidence type="ECO:0000313" key="5">
    <source>
        <dbReference type="EMBL" id="MBE9576268.1"/>
    </source>
</evidence>
<dbReference type="InterPro" id="IPR011199">
    <property type="entry name" value="Bacillithiol_biosynth_BshC"/>
</dbReference>